<sequence length="121" mass="13741">MRNLKIQGINMEVTPAIDQHFREKLNVLDKYIDQNDESVECNARVSKETGRAGDMFKAEVSLHTAGKNFGAVAENADMYVAIDDVKEAVERKIISYKDKKRSIFKRGASKAKDLLRGFKKF</sequence>
<dbReference type="CDD" id="cd00552">
    <property type="entry name" value="RaiA"/>
    <property type="match status" value="1"/>
</dbReference>
<dbReference type="GO" id="GO:0045900">
    <property type="term" value="P:negative regulation of translational elongation"/>
    <property type="evidence" value="ECO:0007669"/>
    <property type="project" value="TreeGrafter"/>
</dbReference>
<dbReference type="NCBIfam" id="TIGR00741">
    <property type="entry name" value="yfiA"/>
    <property type="match status" value="1"/>
</dbReference>
<dbReference type="Proteomes" id="UP000176865">
    <property type="component" value="Unassembled WGS sequence"/>
</dbReference>
<dbReference type="GO" id="GO:0022627">
    <property type="term" value="C:cytosolic small ribosomal subunit"/>
    <property type="evidence" value="ECO:0007669"/>
    <property type="project" value="TreeGrafter"/>
</dbReference>
<proteinExistence type="predicted"/>
<dbReference type="InterPro" id="IPR036567">
    <property type="entry name" value="RHF-like"/>
</dbReference>
<dbReference type="InterPro" id="IPR003489">
    <property type="entry name" value="RHF/RaiA"/>
</dbReference>
<reference evidence="2 3" key="1">
    <citation type="journal article" date="2016" name="Nat. Commun.">
        <title>Thousands of microbial genomes shed light on interconnected biogeochemical processes in an aquifer system.</title>
        <authorList>
            <person name="Anantharaman K."/>
            <person name="Brown C.T."/>
            <person name="Hug L.A."/>
            <person name="Sharon I."/>
            <person name="Castelle C.J."/>
            <person name="Probst A.J."/>
            <person name="Thomas B.C."/>
            <person name="Singh A."/>
            <person name="Wilkins M.J."/>
            <person name="Karaoz U."/>
            <person name="Brodie E.L."/>
            <person name="Williams K.H."/>
            <person name="Hubbard S.S."/>
            <person name="Banfield J.F."/>
        </authorList>
    </citation>
    <scope>NUCLEOTIDE SEQUENCE [LARGE SCALE GENOMIC DNA]</scope>
</reference>
<evidence type="ECO:0000256" key="1">
    <source>
        <dbReference type="ARBA" id="ARBA00022845"/>
    </source>
</evidence>
<dbReference type="InterPro" id="IPR050574">
    <property type="entry name" value="HPF/YfiA_ribosome-assoc"/>
</dbReference>
<accession>A0A1F5EMX6</accession>
<evidence type="ECO:0000313" key="2">
    <source>
        <dbReference type="EMBL" id="OGD68751.1"/>
    </source>
</evidence>
<protein>
    <submittedName>
        <fullName evidence="2">Ribosomal subunit interface protein</fullName>
    </submittedName>
</protein>
<keyword evidence="1" id="KW-0810">Translation regulation</keyword>
<organism evidence="2 3">
    <name type="scientific">Candidatus Campbellbacteria bacterium RIFCSPLOWO2_01_FULL_34_15</name>
    <dbReference type="NCBI Taxonomy" id="1797579"/>
    <lineage>
        <taxon>Bacteria</taxon>
        <taxon>Candidatus Campbelliibacteriota</taxon>
    </lineage>
</organism>
<dbReference type="GO" id="GO:0043024">
    <property type="term" value="F:ribosomal small subunit binding"/>
    <property type="evidence" value="ECO:0007669"/>
    <property type="project" value="TreeGrafter"/>
</dbReference>
<dbReference type="Pfam" id="PF02482">
    <property type="entry name" value="Ribosomal_S30AE"/>
    <property type="match status" value="1"/>
</dbReference>
<dbReference type="PANTHER" id="PTHR33231">
    <property type="entry name" value="30S RIBOSOMAL PROTEIN"/>
    <property type="match status" value="1"/>
</dbReference>
<dbReference type="AlphaFoldDB" id="A0A1F5EMX6"/>
<evidence type="ECO:0000313" key="3">
    <source>
        <dbReference type="Proteomes" id="UP000176865"/>
    </source>
</evidence>
<dbReference type="EMBL" id="MFAB01000016">
    <property type="protein sequence ID" value="OGD68751.1"/>
    <property type="molecule type" value="Genomic_DNA"/>
</dbReference>
<comment type="caution">
    <text evidence="2">The sequence shown here is derived from an EMBL/GenBank/DDBJ whole genome shotgun (WGS) entry which is preliminary data.</text>
</comment>
<gene>
    <name evidence="2" type="ORF">A2996_00825</name>
</gene>
<dbReference type="SUPFAM" id="SSF69754">
    <property type="entry name" value="Ribosome binding protein Y (YfiA homologue)"/>
    <property type="match status" value="1"/>
</dbReference>
<dbReference type="Gene3D" id="3.30.160.100">
    <property type="entry name" value="Ribosome hibernation promotion factor-like"/>
    <property type="match status" value="1"/>
</dbReference>
<name>A0A1F5EMX6_9BACT</name>
<dbReference type="STRING" id="1797579.A2996_00825"/>
<dbReference type="PANTHER" id="PTHR33231:SF1">
    <property type="entry name" value="30S RIBOSOMAL PROTEIN"/>
    <property type="match status" value="1"/>
</dbReference>